<name>A0ABQ7A830_BRACR</name>
<dbReference type="EMBL" id="QGKV02002055">
    <property type="protein sequence ID" value="KAF3493820.1"/>
    <property type="molecule type" value="Genomic_DNA"/>
</dbReference>
<evidence type="ECO:0000256" key="1">
    <source>
        <dbReference type="SAM" id="MobiDB-lite"/>
    </source>
</evidence>
<accession>A0ABQ7A830</accession>
<dbReference type="Proteomes" id="UP000266723">
    <property type="component" value="Unassembled WGS sequence"/>
</dbReference>
<feature type="compositionally biased region" description="Basic residues" evidence="1">
    <location>
        <begin position="22"/>
        <end position="32"/>
    </location>
</feature>
<dbReference type="InterPro" id="IPR036570">
    <property type="entry name" value="HORMA_dom_sf"/>
</dbReference>
<dbReference type="PANTHER" id="PTHR48225">
    <property type="entry name" value="HORMA DOMAIN-CONTAINING PROTEIN 1"/>
    <property type="match status" value="1"/>
</dbReference>
<evidence type="ECO:0008006" key="4">
    <source>
        <dbReference type="Google" id="ProtNLM"/>
    </source>
</evidence>
<dbReference type="InterPro" id="IPR051294">
    <property type="entry name" value="HORMA_MeioticProgression"/>
</dbReference>
<protein>
    <recommendedName>
        <fullName evidence="4">HORMA domain-containing protein</fullName>
    </recommendedName>
</protein>
<keyword evidence="3" id="KW-1185">Reference proteome</keyword>
<proteinExistence type="predicted"/>
<reference evidence="2 3" key="1">
    <citation type="journal article" date="2020" name="BMC Genomics">
        <title>Intraspecific diversification of the crop wild relative Brassica cretica Lam. using demographic model selection.</title>
        <authorList>
            <person name="Kioukis A."/>
            <person name="Michalopoulou V.A."/>
            <person name="Briers L."/>
            <person name="Pirintsos S."/>
            <person name="Studholme D.J."/>
            <person name="Pavlidis P."/>
            <person name="Sarris P.F."/>
        </authorList>
    </citation>
    <scope>NUCLEOTIDE SEQUENCE [LARGE SCALE GENOMIC DNA]</scope>
    <source>
        <strain evidence="3">cv. PFS-1207/04</strain>
    </source>
</reference>
<comment type="caution">
    <text evidence="2">The sequence shown here is derived from an EMBL/GenBank/DDBJ whole genome shotgun (WGS) entry which is preliminary data.</text>
</comment>
<dbReference type="Gene3D" id="3.30.900.10">
    <property type="entry name" value="HORMA domain"/>
    <property type="match status" value="1"/>
</dbReference>
<sequence length="132" mass="15104">MQSKDSHIPVKTMGTRRVTGNKSRRMERHTSRKYSASDNQDAMMNINVTGNNKYGVTFNSIADINPDQMRNSVCKMRTIVMKLLYYDDVTQPDYEPHFLHGTKNPLRMEVGNVVNSKHVNVKGNVTEENATR</sequence>
<dbReference type="PANTHER" id="PTHR48225:SF7">
    <property type="entry name" value="MEIOSIS-SPECIFIC PROTEIN HOP1"/>
    <property type="match status" value="1"/>
</dbReference>
<evidence type="ECO:0000313" key="2">
    <source>
        <dbReference type="EMBL" id="KAF3493820.1"/>
    </source>
</evidence>
<organism evidence="2 3">
    <name type="scientific">Brassica cretica</name>
    <name type="common">Mustard</name>
    <dbReference type="NCBI Taxonomy" id="69181"/>
    <lineage>
        <taxon>Eukaryota</taxon>
        <taxon>Viridiplantae</taxon>
        <taxon>Streptophyta</taxon>
        <taxon>Embryophyta</taxon>
        <taxon>Tracheophyta</taxon>
        <taxon>Spermatophyta</taxon>
        <taxon>Magnoliopsida</taxon>
        <taxon>eudicotyledons</taxon>
        <taxon>Gunneridae</taxon>
        <taxon>Pentapetalae</taxon>
        <taxon>rosids</taxon>
        <taxon>malvids</taxon>
        <taxon>Brassicales</taxon>
        <taxon>Brassicaceae</taxon>
        <taxon>Brassiceae</taxon>
        <taxon>Brassica</taxon>
    </lineage>
</organism>
<feature type="region of interest" description="Disordered" evidence="1">
    <location>
        <begin position="1"/>
        <end position="41"/>
    </location>
</feature>
<gene>
    <name evidence="2" type="ORF">DY000_02057876</name>
</gene>
<evidence type="ECO:0000313" key="3">
    <source>
        <dbReference type="Proteomes" id="UP000266723"/>
    </source>
</evidence>